<dbReference type="PANTHER" id="PTHR33371:SF4">
    <property type="entry name" value="INTERMEMBRANE PHOSPHOLIPID TRANSPORT SYSTEM BINDING PROTEIN MLAD"/>
    <property type="match status" value="1"/>
</dbReference>
<evidence type="ECO:0000256" key="1">
    <source>
        <dbReference type="SAM" id="Phobius"/>
    </source>
</evidence>
<name>A0ABR5F3M6_9ACTN</name>
<feature type="transmembrane region" description="Helical" evidence="1">
    <location>
        <begin position="12"/>
        <end position="31"/>
    </location>
</feature>
<dbReference type="RefSeq" id="WP_047223250.1">
    <property type="nucleotide sequence ID" value="NZ_JWIO01000017.1"/>
</dbReference>
<sequence>MAAITRHLRVTPLRLGALFIVVSLLAGLALFNKNRILVTLRSGDSFDIEFTADNRLAPYRSQVKVAFVPVGVVTGVRETDNGGARVTVKVDGDIRGKLGTEPSAVIRPTTLLGGNYFVDLVPGGRPGRFTGTIPVERTKLPVELDKIVAALQPSALDGLRKTTANLDETLGNGGSEAIDQLVAHAPDTLDPAAAVAGAALGSKPDTDLPRLVTNLQATARELIDKQGQLDAIVTDLNTTTSVLSRRTTDISTAVSRLPSTLDATDAGLARLKTTLEKLRDTAGPAQPVVRKLDTVLTTADPVLAEARPVVNQLRGVLVDARPLVQDLVPAGRQATTVLDDLSGPVLDRLNGPVKQFVLAPYHGTGPYAAASSDKPLYQELAYMATTLARTSVLSDRNGALIALQPGVGVGSVGGLPISLEQLLVGLSNQTGVALQKGAQPR</sequence>
<dbReference type="InterPro" id="IPR003399">
    <property type="entry name" value="Mce/MlaD"/>
</dbReference>
<evidence type="ECO:0000259" key="2">
    <source>
        <dbReference type="Pfam" id="PF02470"/>
    </source>
</evidence>
<organism evidence="3 4">
    <name type="scientific">Protofrankia coriariae</name>
    <dbReference type="NCBI Taxonomy" id="1562887"/>
    <lineage>
        <taxon>Bacteria</taxon>
        <taxon>Bacillati</taxon>
        <taxon>Actinomycetota</taxon>
        <taxon>Actinomycetes</taxon>
        <taxon>Frankiales</taxon>
        <taxon>Frankiaceae</taxon>
        <taxon>Protofrankia</taxon>
    </lineage>
</organism>
<protein>
    <submittedName>
        <fullName evidence="3">Mammalian cell entry protein</fullName>
    </submittedName>
</protein>
<dbReference type="Proteomes" id="UP000035425">
    <property type="component" value="Unassembled WGS sequence"/>
</dbReference>
<reference evidence="3 4" key="1">
    <citation type="submission" date="2014-12" db="EMBL/GenBank/DDBJ databases">
        <title>Frankia sp. BMG5.1 draft genome.</title>
        <authorList>
            <person name="Gtari M."/>
            <person name="Ghodhbane-Gtari F."/>
            <person name="Nouioui I."/>
            <person name="Ktari A."/>
            <person name="Hezbri K."/>
            <person name="Mimouni W."/>
            <person name="Sbissi I."/>
            <person name="Ayari A."/>
            <person name="Yamanaka T."/>
            <person name="Normand P."/>
            <person name="Tisa L.S."/>
            <person name="Boudabous A."/>
        </authorList>
    </citation>
    <scope>NUCLEOTIDE SEQUENCE [LARGE SCALE GENOMIC DNA]</scope>
    <source>
        <strain evidence="3 4">BMG5.1</strain>
    </source>
</reference>
<evidence type="ECO:0000313" key="3">
    <source>
        <dbReference type="EMBL" id="KLL11255.1"/>
    </source>
</evidence>
<dbReference type="InterPro" id="IPR052336">
    <property type="entry name" value="MlaD_Phospholipid_Transporter"/>
</dbReference>
<evidence type="ECO:0000313" key="4">
    <source>
        <dbReference type="Proteomes" id="UP000035425"/>
    </source>
</evidence>
<gene>
    <name evidence="3" type="ORF">FrCorBMG51_12620</name>
</gene>
<keyword evidence="1" id="KW-1133">Transmembrane helix</keyword>
<proteinExistence type="predicted"/>
<feature type="domain" description="Mce/MlaD" evidence="2">
    <location>
        <begin position="45"/>
        <end position="123"/>
    </location>
</feature>
<comment type="caution">
    <text evidence="3">The sequence shown here is derived from an EMBL/GenBank/DDBJ whole genome shotgun (WGS) entry which is preliminary data.</text>
</comment>
<keyword evidence="1" id="KW-0812">Transmembrane</keyword>
<keyword evidence="4" id="KW-1185">Reference proteome</keyword>
<dbReference type="PANTHER" id="PTHR33371">
    <property type="entry name" value="INTERMEMBRANE PHOSPHOLIPID TRANSPORT SYSTEM BINDING PROTEIN MLAD-RELATED"/>
    <property type="match status" value="1"/>
</dbReference>
<dbReference type="Pfam" id="PF02470">
    <property type="entry name" value="MlaD"/>
    <property type="match status" value="1"/>
</dbReference>
<dbReference type="EMBL" id="JWIO01000017">
    <property type="protein sequence ID" value="KLL11255.1"/>
    <property type="molecule type" value="Genomic_DNA"/>
</dbReference>
<keyword evidence="1" id="KW-0472">Membrane</keyword>
<accession>A0ABR5F3M6</accession>